<dbReference type="RefSeq" id="WP_091583299.1">
    <property type="nucleotide sequence ID" value="NZ_FNDU01000004.1"/>
</dbReference>
<gene>
    <name evidence="1" type="ORF">SAMN05216352_10423</name>
</gene>
<dbReference type="InterPro" id="IPR018644">
    <property type="entry name" value="DUF2071"/>
</dbReference>
<evidence type="ECO:0000313" key="2">
    <source>
        <dbReference type="Proteomes" id="UP000199017"/>
    </source>
</evidence>
<dbReference type="STRING" id="930129.SAMN05216352_10423"/>
<sequence length="232" mass="27342">MLKIAWVARQTWKDLLFIHWPVSLEKIRQYVPEAFEIDTFEGQAWLSIVPFYGTNVQLSGIPAPLPFTHFAELNVRTYVTYKGEPGVYFLSLDANHCLAVVAARSLLHMPYRRARMTKTSNGEWIHFLSRRVEKGYRPDSFYGRYRPYGDSFQASSDSLTYWLTERYCLWTMRGNKVYKGPISHEPWNLRRAEAEIEMHGLVNDMHWRGTNITPIFYYSPFKAVHYLPFVEQ</sequence>
<evidence type="ECO:0000313" key="1">
    <source>
        <dbReference type="EMBL" id="SDH99400.1"/>
    </source>
</evidence>
<dbReference type="AlphaFoldDB" id="A0A1G8GYS8"/>
<protein>
    <recommendedName>
        <fullName evidence="3">DUF2071 domain-containing protein</fullName>
    </recommendedName>
</protein>
<accession>A0A1G8GYS8</accession>
<dbReference type="PANTHER" id="PTHR39186">
    <property type="entry name" value="DUF2071 FAMILY PROTEIN"/>
    <property type="match status" value="1"/>
</dbReference>
<dbReference type="InterPro" id="IPR023375">
    <property type="entry name" value="ADC_dom_sf"/>
</dbReference>
<keyword evidence="2" id="KW-1185">Reference proteome</keyword>
<name>A0A1G8GYS8_9BACI</name>
<proteinExistence type="predicted"/>
<dbReference type="Pfam" id="PF09844">
    <property type="entry name" value="DUF2071"/>
    <property type="match status" value="1"/>
</dbReference>
<dbReference type="OrthoDB" id="150993at2"/>
<dbReference type="SUPFAM" id="SSF160104">
    <property type="entry name" value="Acetoacetate decarboxylase-like"/>
    <property type="match status" value="1"/>
</dbReference>
<dbReference type="Proteomes" id="UP000199017">
    <property type="component" value="Unassembled WGS sequence"/>
</dbReference>
<evidence type="ECO:0008006" key="3">
    <source>
        <dbReference type="Google" id="ProtNLM"/>
    </source>
</evidence>
<organism evidence="1 2">
    <name type="scientific">Alteribacillus bidgolensis</name>
    <dbReference type="NCBI Taxonomy" id="930129"/>
    <lineage>
        <taxon>Bacteria</taxon>
        <taxon>Bacillati</taxon>
        <taxon>Bacillota</taxon>
        <taxon>Bacilli</taxon>
        <taxon>Bacillales</taxon>
        <taxon>Bacillaceae</taxon>
        <taxon>Alteribacillus</taxon>
    </lineage>
</organism>
<dbReference type="Gene3D" id="2.40.400.10">
    <property type="entry name" value="Acetoacetate decarboxylase-like"/>
    <property type="match status" value="1"/>
</dbReference>
<dbReference type="EMBL" id="FNDU01000004">
    <property type="protein sequence ID" value="SDH99400.1"/>
    <property type="molecule type" value="Genomic_DNA"/>
</dbReference>
<dbReference type="PANTHER" id="PTHR39186:SF1">
    <property type="entry name" value="DUF2071 DOMAIN-CONTAINING PROTEIN"/>
    <property type="match status" value="1"/>
</dbReference>
<reference evidence="1 2" key="1">
    <citation type="submission" date="2016-10" db="EMBL/GenBank/DDBJ databases">
        <authorList>
            <person name="de Groot N.N."/>
        </authorList>
    </citation>
    <scope>NUCLEOTIDE SEQUENCE [LARGE SCALE GENOMIC DNA]</scope>
    <source>
        <strain evidence="2">P4B,CCM 7963,CECT 7998,DSM 25260,IBRC-M 10614,KCTC 13821</strain>
    </source>
</reference>